<dbReference type="Gene3D" id="1.20.5.340">
    <property type="match status" value="1"/>
</dbReference>
<sequence>MTRANWFGASMRRPDFSGCEQGAEGRIGQELAAATKRWAKELEGEVEKMQTKLESLRSQQRELEQEVGLLRSNLDGARNDRARLEGDVLSLTEATVFLETELKAKG</sequence>
<organism evidence="2 3">
    <name type="scientific">Ensete ventricosum</name>
    <name type="common">Abyssinian banana</name>
    <name type="synonym">Musa ensete</name>
    <dbReference type="NCBI Taxonomy" id="4639"/>
    <lineage>
        <taxon>Eukaryota</taxon>
        <taxon>Viridiplantae</taxon>
        <taxon>Streptophyta</taxon>
        <taxon>Embryophyta</taxon>
        <taxon>Tracheophyta</taxon>
        <taxon>Spermatophyta</taxon>
        <taxon>Magnoliopsida</taxon>
        <taxon>Liliopsida</taxon>
        <taxon>Zingiberales</taxon>
        <taxon>Musaceae</taxon>
        <taxon>Ensete</taxon>
    </lineage>
</organism>
<dbReference type="AlphaFoldDB" id="A0A426ZZY9"/>
<accession>A0A426ZZY9</accession>
<proteinExistence type="predicted"/>
<name>A0A426ZZY9_ENSVE</name>
<dbReference type="Proteomes" id="UP000287651">
    <property type="component" value="Unassembled WGS sequence"/>
</dbReference>
<feature type="coiled-coil region" evidence="1">
    <location>
        <begin position="39"/>
        <end position="80"/>
    </location>
</feature>
<gene>
    <name evidence="2" type="ORF">B296_00008969</name>
</gene>
<keyword evidence="1" id="KW-0175">Coiled coil</keyword>
<dbReference type="EMBL" id="AMZH03004314">
    <property type="protein sequence ID" value="RRT69523.1"/>
    <property type="molecule type" value="Genomic_DNA"/>
</dbReference>
<evidence type="ECO:0000313" key="2">
    <source>
        <dbReference type="EMBL" id="RRT69523.1"/>
    </source>
</evidence>
<protein>
    <submittedName>
        <fullName evidence="2">Uncharacterized protein</fullName>
    </submittedName>
</protein>
<reference evidence="2 3" key="1">
    <citation type="journal article" date="2014" name="Agronomy (Basel)">
        <title>A Draft Genome Sequence for Ensete ventricosum, the Drought-Tolerant Tree Against Hunger.</title>
        <authorList>
            <person name="Harrison J."/>
            <person name="Moore K.A."/>
            <person name="Paszkiewicz K."/>
            <person name="Jones T."/>
            <person name="Grant M."/>
            <person name="Ambacheew D."/>
            <person name="Muzemil S."/>
            <person name="Studholme D.J."/>
        </authorList>
    </citation>
    <scope>NUCLEOTIDE SEQUENCE [LARGE SCALE GENOMIC DNA]</scope>
</reference>
<evidence type="ECO:0000256" key="1">
    <source>
        <dbReference type="SAM" id="Coils"/>
    </source>
</evidence>
<evidence type="ECO:0000313" key="3">
    <source>
        <dbReference type="Proteomes" id="UP000287651"/>
    </source>
</evidence>
<comment type="caution">
    <text evidence="2">The sequence shown here is derived from an EMBL/GenBank/DDBJ whole genome shotgun (WGS) entry which is preliminary data.</text>
</comment>